<dbReference type="eggNOG" id="ENOG502ZUUW">
    <property type="taxonomic scope" value="Bacteria"/>
</dbReference>
<dbReference type="GO" id="GO:0003677">
    <property type="term" value="F:DNA binding"/>
    <property type="evidence" value="ECO:0007669"/>
    <property type="project" value="InterPro"/>
</dbReference>
<name>E8WVL8_GRATM</name>
<feature type="region of interest" description="Disordered" evidence="1">
    <location>
        <begin position="1"/>
        <end position="20"/>
    </location>
</feature>
<dbReference type="InterPro" id="IPR009061">
    <property type="entry name" value="DNA-bd_dom_put_sf"/>
</dbReference>
<dbReference type="InterPro" id="IPR041657">
    <property type="entry name" value="HTH_17"/>
</dbReference>
<evidence type="ECO:0000313" key="4">
    <source>
        <dbReference type="Proteomes" id="UP000000343"/>
    </source>
</evidence>
<dbReference type="RefSeq" id="WP_013580862.1">
    <property type="nucleotide sequence ID" value="NC_015064.1"/>
</dbReference>
<dbReference type="Proteomes" id="UP000000343">
    <property type="component" value="Chromosome"/>
</dbReference>
<dbReference type="PaxDb" id="1198114-AciX9_2515"/>
<dbReference type="AlphaFoldDB" id="E8WVL8"/>
<dbReference type="InterPro" id="IPR010093">
    <property type="entry name" value="SinI_DNA-bd"/>
</dbReference>
<sequence>MYDQKKPPTSERSLPIPGRSGIEPLLDSNKAAAMLGVHPRTLQRMVLRGQIVGVQVGKLWRFRASAIDEWIENKEHKMVG</sequence>
<accession>E8WVL8</accession>
<evidence type="ECO:0000259" key="2">
    <source>
        <dbReference type="Pfam" id="PF12728"/>
    </source>
</evidence>
<dbReference type="STRING" id="1198114.AciX9_2515"/>
<organism evidence="4">
    <name type="scientific">Granulicella tundricola (strain ATCC BAA-1859 / DSM 23138 / MP5ACTX9)</name>
    <dbReference type="NCBI Taxonomy" id="1198114"/>
    <lineage>
        <taxon>Bacteria</taxon>
        <taxon>Pseudomonadati</taxon>
        <taxon>Acidobacteriota</taxon>
        <taxon>Terriglobia</taxon>
        <taxon>Terriglobales</taxon>
        <taxon>Acidobacteriaceae</taxon>
        <taxon>Granulicella</taxon>
    </lineage>
</organism>
<evidence type="ECO:0000313" key="3">
    <source>
        <dbReference type="EMBL" id="ADW69547.1"/>
    </source>
</evidence>
<dbReference type="OrthoDB" id="122383at2"/>
<keyword evidence="4" id="KW-1185">Reference proteome</keyword>
<dbReference type="HOGENOM" id="CLU_2584810_0_0_0"/>
<proteinExistence type="predicted"/>
<protein>
    <submittedName>
        <fullName evidence="3">DNA binding domain protein, excisionase family</fullName>
    </submittedName>
</protein>
<feature type="domain" description="Helix-turn-helix" evidence="2">
    <location>
        <begin position="25"/>
        <end position="74"/>
    </location>
</feature>
<dbReference type="Pfam" id="PF12728">
    <property type="entry name" value="HTH_17"/>
    <property type="match status" value="1"/>
</dbReference>
<dbReference type="EMBL" id="CP002480">
    <property type="protein sequence ID" value="ADW69547.1"/>
    <property type="molecule type" value="Genomic_DNA"/>
</dbReference>
<dbReference type="KEGG" id="acm:AciX9_2515"/>
<dbReference type="SUPFAM" id="SSF46955">
    <property type="entry name" value="Putative DNA-binding domain"/>
    <property type="match status" value="1"/>
</dbReference>
<dbReference type="NCBIfam" id="TIGR01764">
    <property type="entry name" value="excise"/>
    <property type="match status" value="1"/>
</dbReference>
<gene>
    <name evidence="3" type="ordered locus">AciX9_2515</name>
</gene>
<evidence type="ECO:0000256" key="1">
    <source>
        <dbReference type="SAM" id="MobiDB-lite"/>
    </source>
</evidence>
<reference evidence="4" key="1">
    <citation type="submission" date="2011-01" db="EMBL/GenBank/DDBJ databases">
        <title>Complete sequence of chromosome of Acidobacterium sp. MP5ACTX9.</title>
        <authorList>
            <consortium name="US DOE Joint Genome Institute"/>
            <person name="Lucas S."/>
            <person name="Copeland A."/>
            <person name="Lapidus A."/>
            <person name="Cheng J.-F."/>
            <person name="Goodwin L."/>
            <person name="Pitluck S."/>
            <person name="Teshima H."/>
            <person name="Detter J.C."/>
            <person name="Han C."/>
            <person name="Tapia R."/>
            <person name="Land M."/>
            <person name="Hauser L."/>
            <person name="Kyrpides N."/>
            <person name="Ivanova N."/>
            <person name="Ovchinnikova G."/>
            <person name="Pagani I."/>
            <person name="Rawat S.R."/>
            <person name="Mannisto M."/>
            <person name="Haggblom M.M."/>
            <person name="Woyke T."/>
        </authorList>
    </citation>
    <scope>NUCLEOTIDE SEQUENCE [LARGE SCALE GENOMIC DNA]</scope>
    <source>
        <strain evidence="4">MP5ACTX9</strain>
    </source>
</reference>